<evidence type="ECO:0000256" key="1">
    <source>
        <dbReference type="ARBA" id="ARBA00009580"/>
    </source>
</evidence>
<comment type="similarity">
    <text evidence="1">Belongs to the protein-tyrosine phosphatase family.</text>
</comment>
<dbReference type="PROSITE" id="PS50054">
    <property type="entry name" value="TYR_PHOSPHATASE_DUAL"/>
    <property type="match status" value="1"/>
</dbReference>
<dbReference type="InterPro" id="IPR050561">
    <property type="entry name" value="PTP"/>
</dbReference>
<dbReference type="GO" id="GO:0005737">
    <property type="term" value="C:cytoplasm"/>
    <property type="evidence" value="ECO:0007669"/>
    <property type="project" value="UniProtKB-ARBA"/>
</dbReference>
<dbReference type="SUPFAM" id="SSF52799">
    <property type="entry name" value="(Phosphotyrosine protein) phosphatases II"/>
    <property type="match status" value="1"/>
</dbReference>
<organism evidence="13 14">
    <name type="scientific">Rhizopus stolonifer</name>
    <name type="common">Rhizopus nigricans</name>
    <dbReference type="NCBI Taxonomy" id="4846"/>
    <lineage>
        <taxon>Eukaryota</taxon>
        <taxon>Fungi</taxon>
        <taxon>Fungi incertae sedis</taxon>
        <taxon>Mucoromycota</taxon>
        <taxon>Mucoromycotina</taxon>
        <taxon>Mucoromycetes</taxon>
        <taxon>Mucorales</taxon>
        <taxon>Mucorineae</taxon>
        <taxon>Rhizopodaceae</taxon>
        <taxon>Rhizopus</taxon>
    </lineage>
</organism>
<evidence type="ECO:0000313" key="13">
    <source>
        <dbReference type="EMBL" id="RCI03799.1"/>
    </source>
</evidence>
<dbReference type="CDD" id="cd14500">
    <property type="entry name" value="PTP-IVa"/>
    <property type="match status" value="1"/>
</dbReference>
<keyword evidence="14" id="KW-1185">Reference proteome</keyword>
<keyword evidence="3" id="KW-0488">Methylation</keyword>
<dbReference type="STRING" id="4846.A0A367KNP8"/>
<comment type="caution">
    <text evidence="13">The sequence shown here is derived from an EMBL/GenBank/DDBJ whole genome shotgun (WGS) entry which is preliminary data.</text>
</comment>
<evidence type="ECO:0000256" key="6">
    <source>
        <dbReference type="ARBA" id="ARBA00023157"/>
    </source>
</evidence>
<keyword evidence="7" id="KW-0449">Lipoprotein</keyword>
<dbReference type="EMBL" id="PJQM01000892">
    <property type="protein sequence ID" value="RCI03799.1"/>
    <property type="molecule type" value="Genomic_DNA"/>
</dbReference>
<keyword evidence="8" id="KW-0636">Prenylation</keyword>
<evidence type="ECO:0000256" key="7">
    <source>
        <dbReference type="ARBA" id="ARBA00023288"/>
    </source>
</evidence>
<evidence type="ECO:0000256" key="2">
    <source>
        <dbReference type="ARBA" id="ARBA00013064"/>
    </source>
</evidence>
<dbReference type="AlphaFoldDB" id="A0A367KNP8"/>
<dbReference type="PANTHER" id="PTHR23339">
    <property type="entry name" value="TYROSINE SPECIFIC PROTEIN PHOSPHATASE AND DUAL SPECIFICITY PROTEIN PHOSPHATASE"/>
    <property type="match status" value="1"/>
</dbReference>
<proteinExistence type="inferred from homology"/>
<dbReference type="Gene3D" id="3.90.190.10">
    <property type="entry name" value="Protein tyrosine phosphatase superfamily"/>
    <property type="match status" value="1"/>
</dbReference>
<feature type="domain" description="Tyrosine specific protein phosphatases" evidence="12">
    <location>
        <begin position="107"/>
        <end position="177"/>
    </location>
</feature>
<protein>
    <recommendedName>
        <fullName evidence="2">protein-tyrosine-phosphatase</fullName>
        <ecNumber evidence="2">3.1.3.48</ecNumber>
    </recommendedName>
</protein>
<sequence>MVATSNVALHQKRPCHHGHHSKHVNTPLSHTLSLIEHPSSPIRFLILDCPTESTLSFYMEEFKNLDVSTVVRCCQPTYSSEALLQNGISVVDLPFKDGGIPPPHVVHEWLHVIEEAKTKSVQYQQSLTIAVHCVAGLGRAPVLVAIALIELGMASLDAIEYIRDKRRGAFNKPQIAFLDGYRRKPTGSQYSLRVSLGRMFGFGPKTTIVSQQT</sequence>
<keyword evidence="6" id="KW-1015">Disulfide bond</keyword>
<dbReference type="EC" id="3.1.3.48" evidence="2"/>
<evidence type="ECO:0000256" key="5">
    <source>
        <dbReference type="ARBA" id="ARBA00022912"/>
    </source>
</evidence>
<dbReference type="InterPro" id="IPR000387">
    <property type="entry name" value="Tyr_Pase_dom"/>
</dbReference>
<keyword evidence="4" id="KW-0378">Hydrolase</keyword>
<dbReference type="PROSITE" id="PS50056">
    <property type="entry name" value="TYR_PHOSPHATASE_2"/>
    <property type="match status" value="1"/>
</dbReference>
<dbReference type="GO" id="GO:0004725">
    <property type="term" value="F:protein tyrosine phosphatase activity"/>
    <property type="evidence" value="ECO:0007669"/>
    <property type="project" value="UniProtKB-EC"/>
</dbReference>
<evidence type="ECO:0000259" key="12">
    <source>
        <dbReference type="PROSITE" id="PS50056"/>
    </source>
</evidence>
<evidence type="ECO:0000313" key="14">
    <source>
        <dbReference type="Proteomes" id="UP000253551"/>
    </source>
</evidence>
<feature type="domain" description="Tyrosine-protein phosphatase" evidence="11">
    <location>
        <begin position="35"/>
        <end position="190"/>
    </location>
</feature>
<dbReference type="InterPro" id="IPR003595">
    <property type="entry name" value="Tyr_Pase_cat"/>
</dbReference>
<dbReference type="OrthoDB" id="5632at2759"/>
<dbReference type="Proteomes" id="UP000253551">
    <property type="component" value="Unassembled WGS sequence"/>
</dbReference>
<evidence type="ECO:0000256" key="4">
    <source>
        <dbReference type="ARBA" id="ARBA00022801"/>
    </source>
</evidence>
<reference evidence="13 14" key="1">
    <citation type="journal article" date="2018" name="G3 (Bethesda)">
        <title>Phylogenetic and Phylogenomic Definition of Rhizopus Species.</title>
        <authorList>
            <person name="Gryganskyi A.P."/>
            <person name="Golan J."/>
            <person name="Dolatabadi S."/>
            <person name="Mondo S."/>
            <person name="Robb S."/>
            <person name="Idnurm A."/>
            <person name="Muszewska A."/>
            <person name="Steczkiewicz K."/>
            <person name="Masonjones S."/>
            <person name="Liao H.L."/>
            <person name="Gajdeczka M.T."/>
            <person name="Anike F."/>
            <person name="Vuek A."/>
            <person name="Anishchenko I.M."/>
            <person name="Voigt K."/>
            <person name="de Hoog G.S."/>
            <person name="Smith M.E."/>
            <person name="Heitman J."/>
            <person name="Vilgalys R."/>
            <person name="Stajich J.E."/>
        </authorList>
    </citation>
    <scope>NUCLEOTIDE SEQUENCE [LARGE SCALE GENOMIC DNA]</scope>
    <source>
        <strain evidence="13 14">LSU 92-RS-03</strain>
    </source>
</reference>
<feature type="compositionally biased region" description="Basic residues" evidence="10">
    <location>
        <begin position="10"/>
        <end position="23"/>
    </location>
</feature>
<accession>A0A367KNP8</accession>
<gene>
    <name evidence="13" type="primary">PTP4A1_5</name>
    <name evidence="13" type="ORF">CU098_011318</name>
</gene>
<evidence type="ECO:0000256" key="9">
    <source>
        <dbReference type="ARBA" id="ARBA00051722"/>
    </source>
</evidence>
<keyword evidence="5" id="KW-0904">Protein phosphatase</keyword>
<dbReference type="InterPro" id="IPR020422">
    <property type="entry name" value="TYR_PHOSPHATASE_DUAL_dom"/>
</dbReference>
<dbReference type="FunFam" id="3.90.190.10:FF:000086">
    <property type="entry name" value="Protein tyrosine phosphatase-like protein"/>
    <property type="match status" value="1"/>
</dbReference>
<evidence type="ECO:0000256" key="8">
    <source>
        <dbReference type="ARBA" id="ARBA00023289"/>
    </source>
</evidence>
<feature type="region of interest" description="Disordered" evidence="10">
    <location>
        <begin position="1"/>
        <end position="23"/>
    </location>
</feature>
<name>A0A367KNP8_RHIST</name>
<dbReference type="InterPro" id="IPR029021">
    <property type="entry name" value="Prot-tyrosine_phosphatase-like"/>
</dbReference>
<evidence type="ECO:0000256" key="10">
    <source>
        <dbReference type="SAM" id="MobiDB-lite"/>
    </source>
</evidence>
<dbReference type="SMART" id="SM00404">
    <property type="entry name" value="PTPc_motif"/>
    <property type="match status" value="1"/>
</dbReference>
<evidence type="ECO:0000256" key="3">
    <source>
        <dbReference type="ARBA" id="ARBA00022481"/>
    </source>
</evidence>
<evidence type="ECO:0000259" key="11">
    <source>
        <dbReference type="PROSITE" id="PS50054"/>
    </source>
</evidence>
<comment type="catalytic activity">
    <reaction evidence="9">
        <text>O-phospho-L-tyrosyl-[protein] + H2O = L-tyrosyl-[protein] + phosphate</text>
        <dbReference type="Rhea" id="RHEA:10684"/>
        <dbReference type="Rhea" id="RHEA-COMP:10136"/>
        <dbReference type="Rhea" id="RHEA-COMP:20101"/>
        <dbReference type="ChEBI" id="CHEBI:15377"/>
        <dbReference type="ChEBI" id="CHEBI:43474"/>
        <dbReference type="ChEBI" id="CHEBI:46858"/>
        <dbReference type="ChEBI" id="CHEBI:61978"/>
        <dbReference type="EC" id="3.1.3.48"/>
    </reaction>
</comment>